<dbReference type="RefSeq" id="WP_189242980.1">
    <property type="nucleotide sequence ID" value="NZ_BMQP01000026.1"/>
</dbReference>
<evidence type="ECO:0000313" key="2">
    <source>
        <dbReference type="Proteomes" id="UP000655044"/>
    </source>
</evidence>
<evidence type="ECO:0000313" key="1">
    <source>
        <dbReference type="EMBL" id="GIH86402.1"/>
    </source>
</evidence>
<dbReference type="EMBL" id="BOOI01000046">
    <property type="protein sequence ID" value="GIH86402.1"/>
    <property type="molecule type" value="Genomic_DNA"/>
</dbReference>
<comment type="caution">
    <text evidence="1">The sequence shown here is derived from an EMBL/GenBank/DDBJ whole genome shotgun (WGS) entry which is preliminary data.</text>
</comment>
<gene>
    <name evidence="1" type="ORF">Pro02_48100</name>
</gene>
<name>A0A8J3WF13_PLARO</name>
<sequence>MSATPAEMSPEATKRLNNIAKFWSDKLRAATTDADLARVCFDRARSAAVKAERGGGNKRAMHELAQLLAAWAEQQEQAEIVRRTRHSA</sequence>
<accession>A0A8J3WF13</accession>
<reference evidence="1" key="1">
    <citation type="submission" date="2021-01" db="EMBL/GenBank/DDBJ databases">
        <title>Whole genome shotgun sequence of Planobispora rosea NBRC 15558.</title>
        <authorList>
            <person name="Komaki H."/>
            <person name="Tamura T."/>
        </authorList>
    </citation>
    <scope>NUCLEOTIDE SEQUENCE</scope>
    <source>
        <strain evidence="1">NBRC 15558</strain>
    </source>
</reference>
<organism evidence="1 2">
    <name type="scientific">Planobispora rosea</name>
    <dbReference type="NCBI Taxonomy" id="35762"/>
    <lineage>
        <taxon>Bacteria</taxon>
        <taxon>Bacillati</taxon>
        <taxon>Actinomycetota</taxon>
        <taxon>Actinomycetes</taxon>
        <taxon>Streptosporangiales</taxon>
        <taxon>Streptosporangiaceae</taxon>
        <taxon>Planobispora</taxon>
    </lineage>
</organism>
<protein>
    <submittedName>
        <fullName evidence="1">Uncharacterized protein</fullName>
    </submittedName>
</protein>
<proteinExistence type="predicted"/>
<dbReference type="Proteomes" id="UP000655044">
    <property type="component" value="Unassembled WGS sequence"/>
</dbReference>
<dbReference type="AlphaFoldDB" id="A0A8J3WF13"/>
<keyword evidence="2" id="KW-1185">Reference proteome</keyword>